<dbReference type="InParanoid" id="F6PTX7"/>
<keyword evidence="1" id="KW-0677">Repeat</keyword>
<feature type="domain" description="CUB" evidence="4">
    <location>
        <begin position="189"/>
        <end position="299"/>
    </location>
</feature>
<dbReference type="InterPro" id="IPR000859">
    <property type="entry name" value="CUB_dom"/>
</dbReference>
<evidence type="ECO:0000259" key="4">
    <source>
        <dbReference type="PROSITE" id="PS01180"/>
    </source>
</evidence>
<dbReference type="PANTHER" id="PTHR24251">
    <property type="entry name" value="OVOCHYMASE-RELATED"/>
    <property type="match status" value="1"/>
</dbReference>
<name>F6PTX7_CIOIN</name>
<dbReference type="Proteomes" id="UP000008144">
    <property type="component" value="Unassembled WGS sequence"/>
</dbReference>
<keyword evidence="6" id="KW-1185">Reference proteome</keyword>
<keyword evidence="2" id="KW-1015">Disulfide bond</keyword>
<reference evidence="6" key="1">
    <citation type="journal article" date="2002" name="Science">
        <title>The draft genome of Ciona intestinalis: insights into chordate and vertebrate origins.</title>
        <authorList>
            <person name="Dehal P."/>
            <person name="Satou Y."/>
            <person name="Campbell R.K."/>
            <person name="Chapman J."/>
            <person name="Degnan B."/>
            <person name="De Tomaso A."/>
            <person name="Davidson B."/>
            <person name="Di Gregorio A."/>
            <person name="Gelpke M."/>
            <person name="Goodstein D.M."/>
            <person name="Harafuji N."/>
            <person name="Hastings K.E."/>
            <person name="Ho I."/>
            <person name="Hotta K."/>
            <person name="Huang W."/>
            <person name="Kawashima T."/>
            <person name="Lemaire P."/>
            <person name="Martinez D."/>
            <person name="Meinertzhagen I.A."/>
            <person name="Necula S."/>
            <person name="Nonaka M."/>
            <person name="Putnam N."/>
            <person name="Rash S."/>
            <person name="Saiga H."/>
            <person name="Satake M."/>
            <person name="Terry A."/>
            <person name="Yamada L."/>
            <person name="Wang H.G."/>
            <person name="Awazu S."/>
            <person name="Azumi K."/>
            <person name="Boore J."/>
            <person name="Branno M."/>
            <person name="Chin-Bow S."/>
            <person name="DeSantis R."/>
            <person name="Doyle S."/>
            <person name="Francino P."/>
            <person name="Keys D.N."/>
            <person name="Haga S."/>
            <person name="Hayashi H."/>
            <person name="Hino K."/>
            <person name="Imai K.S."/>
            <person name="Inaba K."/>
            <person name="Kano S."/>
            <person name="Kobayashi K."/>
            <person name="Kobayashi M."/>
            <person name="Lee B.I."/>
            <person name="Makabe K.W."/>
            <person name="Manohar C."/>
            <person name="Matassi G."/>
            <person name="Medina M."/>
            <person name="Mochizuki Y."/>
            <person name="Mount S."/>
            <person name="Morishita T."/>
            <person name="Miura S."/>
            <person name="Nakayama A."/>
            <person name="Nishizaka S."/>
            <person name="Nomoto H."/>
            <person name="Ohta F."/>
            <person name="Oishi K."/>
            <person name="Rigoutsos I."/>
            <person name="Sano M."/>
            <person name="Sasaki A."/>
            <person name="Sasakura Y."/>
            <person name="Shoguchi E."/>
            <person name="Shin-i T."/>
            <person name="Spagnuolo A."/>
            <person name="Stainier D."/>
            <person name="Suzuki M.M."/>
            <person name="Tassy O."/>
            <person name="Takatori N."/>
            <person name="Tokuoka M."/>
            <person name="Yagi K."/>
            <person name="Yoshizaki F."/>
            <person name="Wada S."/>
            <person name="Zhang C."/>
            <person name="Hyatt P.D."/>
            <person name="Larimer F."/>
            <person name="Detter C."/>
            <person name="Doggett N."/>
            <person name="Glavina T."/>
            <person name="Hawkins T."/>
            <person name="Richardson P."/>
            <person name="Lucas S."/>
            <person name="Kohara Y."/>
            <person name="Levine M."/>
            <person name="Satoh N."/>
            <person name="Rokhsar D.S."/>
        </authorList>
    </citation>
    <scope>NUCLEOTIDE SEQUENCE [LARGE SCALE GENOMIC DNA]</scope>
</reference>
<dbReference type="Gene3D" id="2.60.120.290">
    <property type="entry name" value="Spermadhesin, CUB domain"/>
    <property type="match status" value="3"/>
</dbReference>
<dbReference type="GeneTree" id="ENSGT00940000155299"/>
<sequence>MESCCDYILLADGADQRQITRLNLEEINEALTFESTTSELTVTLVTDETQNRQGFMAAIFLVSEQRYPRTGSCGHTSTATETPNFFHSPNYPHDYNPNSDCHWLLVASERYRELQLRVVDLRVEDCCDFIEVRDGRNQNAPVLARLNRRPSNPFTSTHGALYLRLVSDSGNHYRGFNATYMLEPLDRRCGVTIPATVRPSQLKSENYPENYANDVTCSWVLVAPQDQKVQLTITDMEIEACCDYLELFDGEDQRLLRKISFDFISEDLVFTSSTNKLTVRFFTDASVTKRGFMSHFQAVQTSALPVDSCGSTVTVGDFYVEFTSPNYPNNYPPNSDCHWLLLSPDSNRQVTLDLSDARFEPCCDFLEIRDGRSIESPLLVRVENQLPDRRLYMSTGGALYLHFWSDSSGGYRGFTAAYKLEEPELLPYPELCYSTKRAYASGRTAIDVNEIMSCTTLGVNARCLKISATGTIN</sequence>
<dbReference type="AlphaFoldDB" id="F6PTX7"/>
<feature type="domain" description="CUB" evidence="4">
    <location>
        <begin position="309"/>
        <end position="421"/>
    </location>
</feature>
<dbReference type="InterPro" id="IPR035914">
    <property type="entry name" value="Sperma_CUB_dom_sf"/>
</dbReference>
<dbReference type="CDD" id="cd00041">
    <property type="entry name" value="CUB"/>
    <property type="match status" value="3"/>
</dbReference>
<evidence type="ECO:0000313" key="5">
    <source>
        <dbReference type="Ensembl" id="ENSCINP00000011899.3"/>
    </source>
</evidence>
<evidence type="ECO:0000256" key="3">
    <source>
        <dbReference type="PROSITE-ProRule" id="PRU00059"/>
    </source>
</evidence>
<feature type="domain" description="CUB" evidence="4">
    <location>
        <begin position="73"/>
        <end position="183"/>
    </location>
</feature>
<dbReference type="PANTHER" id="PTHR24251:SF30">
    <property type="entry name" value="MEMBRANE FRIZZLED-RELATED PROTEIN"/>
    <property type="match status" value="1"/>
</dbReference>
<accession>F6PTX7</accession>
<dbReference type="OMA" id="NSDCHWL"/>
<dbReference type="PROSITE" id="PS01180">
    <property type="entry name" value="CUB"/>
    <property type="match status" value="3"/>
</dbReference>
<reference evidence="5" key="2">
    <citation type="submission" date="2025-08" db="UniProtKB">
        <authorList>
            <consortium name="Ensembl"/>
        </authorList>
    </citation>
    <scope>IDENTIFICATION</scope>
</reference>
<comment type="caution">
    <text evidence="3">Lacks conserved residue(s) required for the propagation of feature annotation.</text>
</comment>
<proteinExistence type="predicted"/>
<dbReference type="HOGENOM" id="CLU_582124_0_0_1"/>
<reference evidence="5" key="3">
    <citation type="submission" date="2025-09" db="UniProtKB">
        <authorList>
            <consortium name="Ensembl"/>
        </authorList>
    </citation>
    <scope>IDENTIFICATION</scope>
</reference>
<evidence type="ECO:0000256" key="2">
    <source>
        <dbReference type="ARBA" id="ARBA00023157"/>
    </source>
</evidence>
<dbReference type="SUPFAM" id="SSF49854">
    <property type="entry name" value="Spermadhesin, CUB domain"/>
    <property type="match status" value="4"/>
</dbReference>
<dbReference type="STRING" id="7719.ENSCINP00000011899"/>
<dbReference type="SMART" id="SM00042">
    <property type="entry name" value="CUB"/>
    <property type="match status" value="3"/>
</dbReference>
<organism evidence="5 6">
    <name type="scientific">Ciona intestinalis</name>
    <name type="common">Transparent sea squirt</name>
    <name type="synonym">Ascidia intestinalis</name>
    <dbReference type="NCBI Taxonomy" id="7719"/>
    <lineage>
        <taxon>Eukaryota</taxon>
        <taxon>Metazoa</taxon>
        <taxon>Chordata</taxon>
        <taxon>Tunicata</taxon>
        <taxon>Ascidiacea</taxon>
        <taxon>Phlebobranchia</taxon>
        <taxon>Cionidae</taxon>
        <taxon>Ciona</taxon>
    </lineage>
</organism>
<dbReference type="Pfam" id="PF00431">
    <property type="entry name" value="CUB"/>
    <property type="match status" value="3"/>
</dbReference>
<dbReference type="Ensembl" id="ENSCINT00000011899.3">
    <property type="protein sequence ID" value="ENSCINP00000011899.3"/>
    <property type="gene ID" value="ENSCING00000005764.3"/>
</dbReference>
<evidence type="ECO:0000256" key="1">
    <source>
        <dbReference type="ARBA" id="ARBA00022737"/>
    </source>
</evidence>
<protein>
    <recommendedName>
        <fullName evidence="4">CUB domain-containing protein</fullName>
    </recommendedName>
</protein>
<evidence type="ECO:0000313" key="6">
    <source>
        <dbReference type="Proteomes" id="UP000008144"/>
    </source>
</evidence>